<gene>
    <name evidence="2" type="ORF">NOF55_13490</name>
</gene>
<proteinExistence type="predicted"/>
<dbReference type="Proteomes" id="UP001208771">
    <property type="component" value="Unassembled WGS sequence"/>
</dbReference>
<evidence type="ECO:0000313" key="3">
    <source>
        <dbReference type="Proteomes" id="UP001208771"/>
    </source>
</evidence>
<accession>A0AAE3N026</accession>
<dbReference type="InterPro" id="IPR003737">
    <property type="entry name" value="GlcNAc_PI_deacetylase-related"/>
</dbReference>
<dbReference type="SUPFAM" id="SSF102588">
    <property type="entry name" value="LmbE-like"/>
    <property type="match status" value="1"/>
</dbReference>
<sequence length="270" mass="30528">MASARNPNWQAARLRARSGRIRKETPMPQKKTALVISAHAADFVWRCGGAIALHAEKGYDVTVVCLSFGERGESAKLWKEPGMTLEKVKTARRAEAEKAAVALGVHDLVCFDLGDYPLRLTDDDKYRLVDVIRAVQPAFMLSHSQYDPYNTDHMYATQVALETRMIAQAWGHKPGETVLGAPQLYLFEPHQTEQMGWKPDTFLDITPVWDRKRAAIECMEGQEHLWDFYTRVAENRANHFMRNSGGQSGGRKAKYAEGFQSVFPRTVDEL</sequence>
<reference evidence="2" key="1">
    <citation type="submission" date="2022-07" db="EMBL/GenBank/DDBJ databases">
        <title>Ectorhizobium quercum gen.nov., sp. nov.</title>
        <authorList>
            <person name="Ma T."/>
            <person name="Li Y."/>
        </authorList>
    </citation>
    <scope>NUCLEOTIDE SEQUENCE</scope>
    <source>
        <strain evidence="2">BDR2-2</strain>
    </source>
</reference>
<comment type="caution">
    <text evidence="2">The sequence shown here is derived from an EMBL/GenBank/DDBJ whole genome shotgun (WGS) entry which is preliminary data.</text>
</comment>
<evidence type="ECO:0000256" key="1">
    <source>
        <dbReference type="SAM" id="MobiDB-lite"/>
    </source>
</evidence>
<dbReference type="Gene3D" id="3.40.50.10320">
    <property type="entry name" value="LmbE-like"/>
    <property type="match status" value="1"/>
</dbReference>
<dbReference type="AlphaFoldDB" id="A0AAE3N026"/>
<protein>
    <submittedName>
        <fullName evidence="2">PIG-L family deacetylase</fullName>
    </submittedName>
</protein>
<dbReference type="EMBL" id="JANFPI010000004">
    <property type="protein sequence ID" value="MCX8998119.1"/>
    <property type="molecule type" value="Genomic_DNA"/>
</dbReference>
<dbReference type="Pfam" id="PF02585">
    <property type="entry name" value="PIG-L"/>
    <property type="match status" value="1"/>
</dbReference>
<feature type="region of interest" description="Disordered" evidence="1">
    <location>
        <begin position="1"/>
        <end position="25"/>
    </location>
</feature>
<organism evidence="2 3">
    <name type="scientific">Ectorhizobium quercum</name>
    <dbReference type="NCBI Taxonomy" id="2965071"/>
    <lineage>
        <taxon>Bacteria</taxon>
        <taxon>Pseudomonadati</taxon>
        <taxon>Pseudomonadota</taxon>
        <taxon>Alphaproteobacteria</taxon>
        <taxon>Hyphomicrobiales</taxon>
        <taxon>Rhizobiaceae</taxon>
        <taxon>Ectorhizobium</taxon>
    </lineage>
</organism>
<dbReference type="PANTHER" id="PTHR12993:SF29">
    <property type="entry name" value="BLR3841 PROTEIN"/>
    <property type="match status" value="1"/>
</dbReference>
<keyword evidence="3" id="KW-1185">Reference proteome</keyword>
<evidence type="ECO:0000313" key="2">
    <source>
        <dbReference type="EMBL" id="MCX8998119.1"/>
    </source>
</evidence>
<dbReference type="InterPro" id="IPR024078">
    <property type="entry name" value="LmbE-like_dom_sf"/>
</dbReference>
<dbReference type="GO" id="GO:0016811">
    <property type="term" value="F:hydrolase activity, acting on carbon-nitrogen (but not peptide) bonds, in linear amides"/>
    <property type="evidence" value="ECO:0007669"/>
    <property type="project" value="TreeGrafter"/>
</dbReference>
<name>A0AAE3N026_9HYPH</name>
<dbReference type="PANTHER" id="PTHR12993">
    <property type="entry name" value="N-ACETYLGLUCOSAMINYL-PHOSPHATIDYLINOSITOL DE-N-ACETYLASE-RELATED"/>
    <property type="match status" value="1"/>
</dbReference>